<evidence type="ECO:0000313" key="3">
    <source>
        <dbReference type="Proteomes" id="UP000789390"/>
    </source>
</evidence>
<dbReference type="AlphaFoldDB" id="A0A8J2WI96"/>
<proteinExistence type="predicted"/>
<organism evidence="2 3">
    <name type="scientific">Daphnia galeata</name>
    <dbReference type="NCBI Taxonomy" id="27404"/>
    <lineage>
        <taxon>Eukaryota</taxon>
        <taxon>Metazoa</taxon>
        <taxon>Ecdysozoa</taxon>
        <taxon>Arthropoda</taxon>
        <taxon>Crustacea</taxon>
        <taxon>Branchiopoda</taxon>
        <taxon>Diplostraca</taxon>
        <taxon>Cladocera</taxon>
        <taxon>Anomopoda</taxon>
        <taxon>Daphniidae</taxon>
        <taxon>Daphnia</taxon>
    </lineage>
</organism>
<gene>
    <name evidence="2" type="ORF">DGAL_LOCUS2644</name>
</gene>
<dbReference type="InterPro" id="IPR052797">
    <property type="entry name" value="RegFact_GeneExpr_CellDeath"/>
</dbReference>
<dbReference type="PANTHER" id="PTHR33936:SF1">
    <property type="entry name" value="PROTEIN CBG06911"/>
    <property type="match status" value="1"/>
</dbReference>
<accession>A0A8J2WI96</accession>
<dbReference type="Proteomes" id="UP000789390">
    <property type="component" value="Unassembled WGS sequence"/>
</dbReference>
<evidence type="ECO:0000313" key="2">
    <source>
        <dbReference type="EMBL" id="CAH0100414.1"/>
    </source>
</evidence>
<evidence type="ECO:0000259" key="1">
    <source>
        <dbReference type="SMART" id="SM00355"/>
    </source>
</evidence>
<name>A0A8J2WI96_9CRUS</name>
<feature type="domain" description="C2H2-type" evidence="1">
    <location>
        <begin position="248"/>
        <end position="273"/>
    </location>
</feature>
<keyword evidence="3" id="KW-1185">Reference proteome</keyword>
<reference evidence="2" key="1">
    <citation type="submission" date="2021-11" db="EMBL/GenBank/DDBJ databases">
        <authorList>
            <person name="Schell T."/>
        </authorList>
    </citation>
    <scope>NUCLEOTIDE SEQUENCE</scope>
    <source>
        <strain evidence="2">M5</strain>
    </source>
</reference>
<dbReference type="EMBL" id="CAKKLH010000035">
    <property type="protein sequence ID" value="CAH0100414.1"/>
    <property type="molecule type" value="Genomic_DNA"/>
</dbReference>
<comment type="caution">
    <text evidence="2">The sequence shown here is derived from an EMBL/GenBank/DDBJ whole genome shotgun (WGS) entry which is preliminary data.</text>
</comment>
<protein>
    <recommendedName>
        <fullName evidence="1">C2H2-type domain-containing protein</fullName>
    </recommendedName>
</protein>
<dbReference type="OrthoDB" id="6341434at2759"/>
<dbReference type="SMART" id="SM00355">
    <property type="entry name" value="ZnF_C2H2"/>
    <property type="match status" value="2"/>
</dbReference>
<dbReference type="InterPro" id="IPR013087">
    <property type="entry name" value="Znf_C2H2_type"/>
</dbReference>
<sequence>MENDSQYFTTTLPESSSAIEEELMILVNEDGEMVLDITQTLSNLADQNQEGSLSSQLVIITTDENDPHLPNSTITYNVLQENVCDENLPLQHEGDFVVDDSHLPVISLQEPAAVSDYNKDQTLTFFQSSNTSDPINYEAPVYIPGEGETLFVIESSLQEVSSRNITVASDETSFTEGTQHGCDSTRTKIRRLLPKPSLSHLTDSILDTSTAFDRKKRRSSTLNYEIRHMNPDSMVVTTGYGPTTQKLFVCDKCPTPAKFRRFGDLSRHYSKLHQLRLVKNACIHCREQDCSFKSWRVDDLRKHLNLVHGFLIETQTYNFTSMEEFLAWKTSEEKSSGSKFNRSSGDQQIRRPDNQKVLVYIYYACNRSGNHRIRASKGSGKKKKSNGHESIKINGTCTASIRLIHDKMLNRISCDYCPTHYGHDIKEPHRQNLSKQEKDWILQLLLRGWNSDEIVKTLRNGTITGTSLRLMSVTRQDVFNVSRSHGVANFERRDPDDKSSVKLWVEELRSKSSVLIWNPEDNVLLLAVMNENQTVLARIHARIVYVTDISFTWDRYHRLIALSALSTTNGEAYLLAYAITDQNGLEALQAVFAAVQAKLGQTFQPEFILSQDPSIVANAWITGTDSFPIFLSPPWNVEKEWDEGRVKYIENDLKREAVKKSLDILLAESDPVKFSTLLQLVNGMLNADESLLEFSRFFVTSYTEQAAHWSRFHPLPDCSSLQRLNAELELIARRCRALKRLDKCIYSLEFLASNQPYQPMKEFRCSSTQKESQEICNLRRAIAEQMKTLERVAHECDNLDTLKRINGAIRQALE</sequence>
<feature type="domain" description="C2H2-type" evidence="1">
    <location>
        <begin position="283"/>
        <end position="308"/>
    </location>
</feature>
<dbReference type="PANTHER" id="PTHR33936">
    <property type="entry name" value="PROTEIN CBG17840"/>
    <property type="match status" value="1"/>
</dbReference>